<dbReference type="Proteomes" id="UP000614350">
    <property type="component" value="Unassembled WGS sequence"/>
</dbReference>
<dbReference type="AlphaFoldDB" id="A0A836UKF8"/>
<evidence type="ECO:0000313" key="1">
    <source>
        <dbReference type="EMBL" id="KAF7404679.1"/>
    </source>
</evidence>
<sequence length="72" mass="8171">MKLTCNFEEMRMQLIYNNYKTIGPNIEVPMLTVDLAVSLSSLVQGQWQGRYVKGIARPSGNMFLCDNEEAGR</sequence>
<comment type="caution">
    <text evidence="1">The sequence shown here is derived from an EMBL/GenBank/DDBJ whole genome shotgun (WGS) entry which is preliminary data.</text>
</comment>
<gene>
    <name evidence="1" type="ORF">HZH66_003585</name>
</gene>
<reference evidence="1" key="1">
    <citation type="journal article" date="2020" name="G3 (Bethesda)">
        <title>High-Quality Assemblies for Three Invasive Social Wasps from the &lt;i&gt;Vespula&lt;/i&gt; Genus.</title>
        <authorList>
            <person name="Harrop T.W.R."/>
            <person name="Guhlin J."/>
            <person name="McLaughlin G.M."/>
            <person name="Permina E."/>
            <person name="Stockwell P."/>
            <person name="Gilligan J."/>
            <person name="Le Lec M.F."/>
            <person name="Gruber M.A.M."/>
            <person name="Quinn O."/>
            <person name="Lovegrove M."/>
            <person name="Duncan E.J."/>
            <person name="Remnant E.J."/>
            <person name="Van Eeckhoven J."/>
            <person name="Graham B."/>
            <person name="Knapp R.A."/>
            <person name="Langford K.W."/>
            <person name="Kronenberg Z."/>
            <person name="Press M.O."/>
            <person name="Eacker S.M."/>
            <person name="Wilson-Rankin E.E."/>
            <person name="Purcell J."/>
            <person name="Lester P.J."/>
            <person name="Dearden P.K."/>
        </authorList>
    </citation>
    <scope>NUCLEOTIDE SEQUENCE</scope>
    <source>
        <strain evidence="1">Marl-1</strain>
    </source>
</reference>
<dbReference type="EMBL" id="JACSEA010000003">
    <property type="protein sequence ID" value="KAF7404679.1"/>
    <property type="molecule type" value="Genomic_DNA"/>
</dbReference>
<keyword evidence="2" id="KW-1185">Reference proteome</keyword>
<proteinExistence type="predicted"/>
<organism evidence="1 2">
    <name type="scientific">Vespula vulgaris</name>
    <name type="common">Yellow jacket</name>
    <name type="synonym">Wasp</name>
    <dbReference type="NCBI Taxonomy" id="7454"/>
    <lineage>
        <taxon>Eukaryota</taxon>
        <taxon>Metazoa</taxon>
        <taxon>Ecdysozoa</taxon>
        <taxon>Arthropoda</taxon>
        <taxon>Hexapoda</taxon>
        <taxon>Insecta</taxon>
        <taxon>Pterygota</taxon>
        <taxon>Neoptera</taxon>
        <taxon>Endopterygota</taxon>
        <taxon>Hymenoptera</taxon>
        <taxon>Apocrita</taxon>
        <taxon>Aculeata</taxon>
        <taxon>Vespoidea</taxon>
        <taxon>Vespidae</taxon>
        <taxon>Vespinae</taxon>
        <taxon>Vespula</taxon>
    </lineage>
</organism>
<evidence type="ECO:0000313" key="2">
    <source>
        <dbReference type="Proteomes" id="UP000614350"/>
    </source>
</evidence>
<accession>A0A836UKF8</accession>
<name>A0A836UKF8_VESVU</name>
<protein>
    <submittedName>
        <fullName evidence="1">Uncharacterized protein</fullName>
    </submittedName>
</protein>